<proteinExistence type="predicted"/>
<name>A0AAV7RDZ0_PLEWA</name>
<accession>A0AAV7RDZ0</accession>
<dbReference type="AlphaFoldDB" id="A0AAV7RDZ0"/>
<evidence type="ECO:0000313" key="2">
    <source>
        <dbReference type="Proteomes" id="UP001066276"/>
    </source>
</evidence>
<dbReference type="Proteomes" id="UP001066276">
    <property type="component" value="Chromosome 5"/>
</dbReference>
<evidence type="ECO:0000313" key="1">
    <source>
        <dbReference type="EMBL" id="KAJ1149695.1"/>
    </source>
</evidence>
<gene>
    <name evidence="1" type="ORF">NDU88_002500</name>
</gene>
<dbReference type="EMBL" id="JANPWB010000009">
    <property type="protein sequence ID" value="KAJ1149695.1"/>
    <property type="molecule type" value="Genomic_DNA"/>
</dbReference>
<reference evidence="1" key="1">
    <citation type="journal article" date="2022" name="bioRxiv">
        <title>Sequencing and chromosome-scale assembly of the giantPleurodeles waltlgenome.</title>
        <authorList>
            <person name="Brown T."/>
            <person name="Elewa A."/>
            <person name="Iarovenko S."/>
            <person name="Subramanian E."/>
            <person name="Araus A.J."/>
            <person name="Petzold A."/>
            <person name="Susuki M."/>
            <person name="Suzuki K.-i.T."/>
            <person name="Hayashi T."/>
            <person name="Toyoda A."/>
            <person name="Oliveira C."/>
            <person name="Osipova E."/>
            <person name="Leigh N.D."/>
            <person name="Simon A."/>
            <person name="Yun M.H."/>
        </authorList>
    </citation>
    <scope>NUCLEOTIDE SEQUENCE</scope>
    <source>
        <strain evidence="1">20211129_DDA</strain>
        <tissue evidence="1">Liver</tissue>
    </source>
</reference>
<comment type="caution">
    <text evidence="1">The sequence shown here is derived from an EMBL/GenBank/DDBJ whole genome shotgun (WGS) entry which is preliminary data.</text>
</comment>
<organism evidence="1 2">
    <name type="scientific">Pleurodeles waltl</name>
    <name type="common">Iberian ribbed newt</name>
    <dbReference type="NCBI Taxonomy" id="8319"/>
    <lineage>
        <taxon>Eukaryota</taxon>
        <taxon>Metazoa</taxon>
        <taxon>Chordata</taxon>
        <taxon>Craniata</taxon>
        <taxon>Vertebrata</taxon>
        <taxon>Euteleostomi</taxon>
        <taxon>Amphibia</taxon>
        <taxon>Batrachia</taxon>
        <taxon>Caudata</taxon>
        <taxon>Salamandroidea</taxon>
        <taxon>Salamandridae</taxon>
        <taxon>Pleurodelinae</taxon>
        <taxon>Pleurodeles</taxon>
    </lineage>
</organism>
<protein>
    <submittedName>
        <fullName evidence="1">Uncharacterized protein</fullName>
    </submittedName>
</protein>
<sequence>MNREPRGTLRLKASVARKWFPCEPERVAESPGMTSAGMKHREVERDEGLSLGSHMNGNKKRTQINIESMDQKTIEHTVKTLC</sequence>
<keyword evidence="2" id="KW-1185">Reference proteome</keyword>